<feature type="region of interest" description="Disordered" evidence="1">
    <location>
        <begin position="47"/>
        <end position="74"/>
    </location>
</feature>
<feature type="compositionally biased region" description="Basic and acidic residues" evidence="1">
    <location>
        <begin position="17"/>
        <end position="26"/>
    </location>
</feature>
<reference evidence="2" key="1">
    <citation type="submission" date="2022-01" db="EMBL/GenBank/DDBJ databases">
        <title>Genome Sequence Resource for Two Populations of Ditylenchus destructor, the Migratory Endoparasitic Phytonematode.</title>
        <authorList>
            <person name="Zhang H."/>
            <person name="Lin R."/>
            <person name="Xie B."/>
        </authorList>
    </citation>
    <scope>NUCLEOTIDE SEQUENCE</scope>
    <source>
        <strain evidence="2">BazhouSP</strain>
    </source>
</reference>
<dbReference type="Proteomes" id="UP001201812">
    <property type="component" value="Unassembled WGS sequence"/>
</dbReference>
<dbReference type="AlphaFoldDB" id="A0AAD4R3U3"/>
<evidence type="ECO:0000256" key="1">
    <source>
        <dbReference type="SAM" id="MobiDB-lite"/>
    </source>
</evidence>
<evidence type="ECO:0000313" key="2">
    <source>
        <dbReference type="EMBL" id="KAI1708115.1"/>
    </source>
</evidence>
<proteinExistence type="predicted"/>
<feature type="region of interest" description="Disordered" evidence="1">
    <location>
        <begin position="118"/>
        <end position="144"/>
    </location>
</feature>
<gene>
    <name evidence="2" type="ORF">DdX_12062</name>
</gene>
<evidence type="ECO:0000313" key="3">
    <source>
        <dbReference type="Proteomes" id="UP001201812"/>
    </source>
</evidence>
<protein>
    <submittedName>
        <fullName evidence="2">Uncharacterized protein</fullName>
    </submittedName>
</protein>
<name>A0AAD4R3U3_9BILA</name>
<feature type="compositionally biased region" description="Polar residues" evidence="1">
    <location>
        <begin position="1"/>
        <end position="16"/>
    </location>
</feature>
<feature type="region of interest" description="Disordered" evidence="1">
    <location>
        <begin position="1"/>
        <end position="27"/>
    </location>
</feature>
<accession>A0AAD4R3U3</accession>
<sequence>MSVAQTPQNSTTSQEMANHEPALESYRKRKKVGNGTWICTRFPMIGSAMSTSTDSSNSFLTNSASSENSSSSQLSFLNAEIEKQRSQLTDESNLGVMLGCSTPQVAQGTVVPIKAVKSTMNTPLNRKGSNRSRRKQELIDLTDQ</sequence>
<keyword evidence="3" id="KW-1185">Reference proteome</keyword>
<comment type="caution">
    <text evidence="2">The sequence shown here is derived from an EMBL/GenBank/DDBJ whole genome shotgun (WGS) entry which is preliminary data.</text>
</comment>
<organism evidence="2 3">
    <name type="scientific">Ditylenchus destructor</name>
    <dbReference type="NCBI Taxonomy" id="166010"/>
    <lineage>
        <taxon>Eukaryota</taxon>
        <taxon>Metazoa</taxon>
        <taxon>Ecdysozoa</taxon>
        <taxon>Nematoda</taxon>
        <taxon>Chromadorea</taxon>
        <taxon>Rhabditida</taxon>
        <taxon>Tylenchina</taxon>
        <taxon>Tylenchomorpha</taxon>
        <taxon>Sphaerularioidea</taxon>
        <taxon>Anguinidae</taxon>
        <taxon>Anguininae</taxon>
        <taxon>Ditylenchus</taxon>
    </lineage>
</organism>
<dbReference type="EMBL" id="JAKKPZ010000037">
    <property type="protein sequence ID" value="KAI1708115.1"/>
    <property type="molecule type" value="Genomic_DNA"/>
</dbReference>